<evidence type="ECO:0000256" key="10">
    <source>
        <dbReference type="HAMAP-Rule" id="MF_01499"/>
    </source>
</evidence>
<dbReference type="Pfam" id="PF19293">
    <property type="entry name" value="CdaA_N"/>
    <property type="match status" value="1"/>
</dbReference>
<evidence type="ECO:0000256" key="4">
    <source>
        <dbReference type="ARBA" id="ARBA00022692"/>
    </source>
</evidence>
<dbReference type="NCBIfam" id="TIGR00159">
    <property type="entry name" value="diadenylate cyclase CdaA"/>
    <property type="match status" value="1"/>
</dbReference>
<keyword evidence="5 10" id="KW-0548">Nucleotidyltransferase</keyword>
<keyword evidence="2 10" id="KW-1003">Cell membrane</keyword>
<evidence type="ECO:0000256" key="7">
    <source>
        <dbReference type="ARBA" id="ARBA00022840"/>
    </source>
</evidence>
<comment type="similarity">
    <text evidence="10">Belongs to the adenylate cyclase family. DacA/CdaA subfamily.</text>
</comment>
<comment type="caution">
    <text evidence="10">Lacks conserved residue(s) required for the propagation of feature annotation.</text>
</comment>
<comment type="caution">
    <text evidence="12">The sequence shown here is derived from an EMBL/GenBank/DDBJ whole genome shotgun (WGS) entry which is preliminary data.</text>
</comment>
<keyword evidence="4 10" id="KW-0812">Transmembrane</keyword>
<dbReference type="PROSITE" id="PS51794">
    <property type="entry name" value="DAC"/>
    <property type="match status" value="1"/>
</dbReference>
<keyword evidence="13" id="KW-1185">Reference proteome</keyword>
<evidence type="ECO:0000256" key="1">
    <source>
        <dbReference type="ARBA" id="ARBA00000877"/>
    </source>
</evidence>
<evidence type="ECO:0000256" key="5">
    <source>
        <dbReference type="ARBA" id="ARBA00022695"/>
    </source>
</evidence>
<dbReference type="SUPFAM" id="SSF143597">
    <property type="entry name" value="YojJ-like"/>
    <property type="match status" value="1"/>
</dbReference>
<comment type="catalytic activity">
    <reaction evidence="1 10">
        <text>2 ATP = 3',3'-c-di-AMP + 2 diphosphate</text>
        <dbReference type="Rhea" id="RHEA:35655"/>
        <dbReference type="ChEBI" id="CHEBI:30616"/>
        <dbReference type="ChEBI" id="CHEBI:33019"/>
        <dbReference type="ChEBI" id="CHEBI:71500"/>
        <dbReference type="EC" id="2.7.7.85"/>
    </reaction>
</comment>
<gene>
    <name evidence="12" type="primary">cdaA</name>
    <name evidence="10" type="synonym">dacA</name>
    <name evidence="12" type="ORF">ABGF40_08525</name>
</gene>
<evidence type="ECO:0000313" key="13">
    <source>
        <dbReference type="Proteomes" id="UP001629536"/>
    </source>
</evidence>
<keyword evidence="3 10" id="KW-0808">Transferase</keyword>
<keyword evidence="6 10" id="KW-0547">Nucleotide-binding</keyword>
<dbReference type="InterPro" id="IPR014046">
    <property type="entry name" value="C-di-AMP_synthase"/>
</dbReference>
<dbReference type="HAMAP" id="MF_01499">
    <property type="entry name" value="DacA"/>
    <property type="match status" value="1"/>
</dbReference>
<evidence type="ECO:0000256" key="6">
    <source>
        <dbReference type="ARBA" id="ARBA00022741"/>
    </source>
</evidence>
<dbReference type="InterPro" id="IPR036888">
    <property type="entry name" value="DNA_integrity_DisA_N_sf"/>
</dbReference>
<evidence type="ECO:0000256" key="8">
    <source>
        <dbReference type="ARBA" id="ARBA00022989"/>
    </source>
</evidence>
<accession>A0ABW9FA83</accession>
<protein>
    <recommendedName>
        <fullName evidence="10">Diadenylate cyclase</fullName>
        <shortName evidence="10">DAC</shortName>
        <ecNumber evidence="10">2.7.7.85</ecNumber>
    </recommendedName>
    <alternativeName>
        <fullName evidence="10">Cyclic-di-AMP synthase</fullName>
        <shortName evidence="10">c-di-AMP synthase</shortName>
    </alternativeName>
</protein>
<dbReference type="Proteomes" id="UP001629536">
    <property type="component" value="Unassembled WGS sequence"/>
</dbReference>
<dbReference type="InterPro" id="IPR003390">
    <property type="entry name" value="DNA_integrity_scan_DisA_N"/>
</dbReference>
<feature type="transmembrane region" description="Helical" evidence="10">
    <location>
        <begin position="12"/>
        <end position="32"/>
    </location>
</feature>
<sequence>MEFLNELKIAFMTIKMTDIIDVLVMTFIIYKVIMLVRETRAAQLLKGLFLILIFSRISILLNLYTVNWLISSVFTVGVVLIIVVFQPELRRAFEKLGRSNSIFTSIVKLKTQQINFKTEEIVNAVASLSRQKIGALIVIENGVGLADIVETGTMLNSEISSELIINLFFPNSPLHDGAVIIKDEKIVAAGCFLPLSSNNSISKELGTRHRAALGMSEKSDAFIIVVSEETGIITTVQNSSISRHIDSETLKNTLNKLFVESDNTIFKKITSGDENGNN</sequence>
<feature type="domain" description="DAC" evidence="11">
    <location>
        <begin position="86"/>
        <end position="247"/>
    </location>
</feature>
<evidence type="ECO:0000313" key="12">
    <source>
        <dbReference type="EMBL" id="MFM1525698.1"/>
    </source>
</evidence>
<dbReference type="EC" id="2.7.7.85" evidence="10"/>
<evidence type="ECO:0000256" key="2">
    <source>
        <dbReference type="ARBA" id="ARBA00022475"/>
    </source>
</evidence>
<keyword evidence="8 10" id="KW-1133">Transmembrane helix</keyword>
<evidence type="ECO:0000259" key="11">
    <source>
        <dbReference type="PROSITE" id="PS51794"/>
    </source>
</evidence>
<dbReference type="PIRSF" id="PIRSF004793">
    <property type="entry name" value="UCP004793"/>
    <property type="match status" value="1"/>
</dbReference>
<dbReference type="GO" id="GO:0106408">
    <property type="term" value="F:diadenylate cyclase activity"/>
    <property type="evidence" value="ECO:0007669"/>
    <property type="project" value="UniProtKB-EC"/>
</dbReference>
<reference evidence="12 13" key="1">
    <citation type="journal article" date="2024" name="Front. Microbiol.">
        <title>Pangenomic and biochemical analyses of Helcococcus ovis reveal widespread tetracycline resistance and a novel bacterial species, Helcococcus bovis.</title>
        <authorList>
            <person name="Cunha F."/>
            <person name="Zhai Y."/>
            <person name="Casaro S."/>
            <person name="Jones K.L."/>
            <person name="Hernandez M."/>
            <person name="Bisinotto R.S."/>
            <person name="Kariyawasam S."/>
            <person name="Brown M.B."/>
            <person name="Phillips A."/>
            <person name="Jeong K.C."/>
            <person name="Galvao K.N."/>
        </authorList>
    </citation>
    <scope>NUCLEOTIDE SEQUENCE [LARGE SCALE GENOMIC DNA]</scope>
    <source>
        <strain evidence="12 13">KG197</strain>
    </source>
</reference>
<evidence type="ECO:0000256" key="3">
    <source>
        <dbReference type="ARBA" id="ARBA00022679"/>
    </source>
</evidence>
<dbReference type="Gene3D" id="3.40.1700.10">
    <property type="entry name" value="DNA integrity scanning protein, DisA, N-terminal domain"/>
    <property type="match status" value="1"/>
</dbReference>
<comment type="subunit">
    <text evidence="10">Probably a homodimer.</text>
</comment>
<keyword evidence="7 10" id="KW-0067">ATP-binding</keyword>
<dbReference type="Pfam" id="PF02457">
    <property type="entry name" value="DAC"/>
    <property type="match status" value="1"/>
</dbReference>
<dbReference type="RefSeq" id="WP_408127068.1">
    <property type="nucleotide sequence ID" value="NZ_JBFNFH010000030.1"/>
</dbReference>
<comment type="function">
    <text evidence="10">Catalyzes the condensation of 2 ATP molecules into cyclic di-AMP (c-di-AMP), a second messenger used to regulate differing processes in different bacteria.</text>
</comment>
<dbReference type="InterPro" id="IPR045585">
    <property type="entry name" value="CdaA_N"/>
</dbReference>
<dbReference type="EMBL" id="JBFNFH010000030">
    <property type="protein sequence ID" value="MFM1525698.1"/>
    <property type="molecule type" value="Genomic_DNA"/>
</dbReference>
<organism evidence="12 13">
    <name type="scientific">Helcococcus bovis</name>
    <dbReference type="NCBI Taxonomy" id="3153252"/>
    <lineage>
        <taxon>Bacteria</taxon>
        <taxon>Bacillati</taxon>
        <taxon>Bacillota</taxon>
        <taxon>Tissierellia</taxon>
        <taxon>Tissierellales</taxon>
        <taxon>Peptoniphilaceae</taxon>
        <taxon>Helcococcus</taxon>
    </lineage>
</organism>
<dbReference type="InterPro" id="IPR034701">
    <property type="entry name" value="CdaA"/>
</dbReference>
<dbReference type="PANTHER" id="PTHR34185">
    <property type="entry name" value="DIADENYLATE CYCLASE"/>
    <property type="match status" value="1"/>
</dbReference>
<feature type="transmembrane region" description="Helical" evidence="10">
    <location>
        <begin position="67"/>
        <end position="85"/>
    </location>
</feature>
<keyword evidence="9 10" id="KW-0472">Membrane</keyword>
<name>A0ABW9FA83_9FIRM</name>
<dbReference type="PANTHER" id="PTHR34185:SF1">
    <property type="entry name" value="DIADENYLATE CYCLASE"/>
    <property type="match status" value="1"/>
</dbReference>
<dbReference type="InterPro" id="IPR050338">
    <property type="entry name" value="DisA"/>
</dbReference>
<evidence type="ECO:0000256" key="9">
    <source>
        <dbReference type="ARBA" id="ARBA00023136"/>
    </source>
</evidence>
<proteinExistence type="inferred from homology"/>